<name>A0A8H4R4I7_9AGAR</name>
<organism evidence="2 3">
    <name type="scientific">Agrocybe pediades</name>
    <dbReference type="NCBI Taxonomy" id="84607"/>
    <lineage>
        <taxon>Eukaryota</taxon>
        <taxon>Fungi</taxon>
        <taxon>Dikarya</taxon>
        <taxon>Basidiomycota</taxon>
        <taxon>Agaricomycotina</taxon>
        <taxon>Agaricomycetes</taxon>
        <taxon>Agaricomycetidae</taxon>
        <taxon>Agaricales</taxon>
        <taxon>Agaricineae</taxon>
        <taxon>Strophariaceae</taxon>
        <taxon>Agrocybe</taxon>
    </lineage>
</organism>
<reference evidence="2 3" key="1">
    <citation type="submission" date="2019-12" db="EMBL/GenBank/DDBJ databases">
        <authorList>
            <person name="Floudas D."/>
            <person name="Bentzer J."/>
            <person name="Ahren D."/>
            <person name="Johansson T."/>
            <person name="Persson P."/>
            <person name="Tunlid A."/>
        </authorList>
    </citation>
    <scope>NUCLEOTIDE SEQUENCE [LARGE SCALE GENOMIC DNA]</scope>
    <source>
        <strain evidence="2 3">CBS 102.39</strain>
    </source>
</reference>
<evidence type="ECO:0000256" key="1">
    <source>
        <dbReference type="ARBA" id="ARBA00023002"/>
    </source>
</evidence>
<dbReference type="GO" id="GO:0016491">
    <property type="term" value="F:oxidoreductase activity"/>
    <property type="evidence" value="ECO:0007669"/>
    <property type="project" value="UniProtKB-KW"/>
</dbReference>
<accession>A0A8H4R4I7</accession>
<dbReference type="Proteomes" id="UP000521872">
    <property type="component" value="Unassembled WGS sequence"/>
</dbReference>
<evidence type="ECO:0000313" key="3">
    <source>
        <dbReference type="Proteomes" id="UP000521872"/>
    </source>
</evidence>
<keyword evidence="3" id="KW-1185">Reference proteome</keyword>
<proteinExistence type="predicted"/>
<dbReference type="Gene3D" id="3.40.50.720">
    <property type="entry name" value="NAD(P)-binding Rossmann-like Domain"/>
    <property type="match status" value="1"/>
</dbReference>
<dbReference type="EMBL" id="JAACJL010000002">
    <property type="protein sequence ID" value="KAF4622278.1"/>
    <property type="molecule type" value="Genomic_DNA"/>
</dbReference>
<sequence>MIGCFAHQVSSFDPKHDLNDLTGKVVLVTGANTGIGYHTVKLLARQGAKVYLGARNETKGREAIRKMISEGIGRGQVEYFNVDLGDPRQAQDAAEEFLEMETRLDILSEVS</sequence>
<dbReference type="PANTHER" id="PTHR43157">
    <property type="entry name" value="PHOSPHATIDYLINOSITOL-GLYCAN BIOSYNTHESIS CLASS F PROTEIN-RELATED"/>
    <property type="match status" value="1"/>
</dbReference>
<dbReference type="SUPFAM" id="SSF51735">
    <property type="entry name" value="NAD(P)-binding Rossmann-fold domains"/>
    <property type="match status" value="1"/>
</dbReference>
<evidence type="ECO:0000313" key="2">
    <source>
        <dbReference type="EMBL" id="KAF4622278.1"/>
    </source>
</evidence>
<dbReference type="InterPro" id="IPR036291">
    <property type="entry name" value="NAD(P)-bd_dom_sf"/>
</dbReference>
<dbReference type="Pfam" id="PF00106">
    <property type="entry name" value="adh_short"/>
    <property type="match status" value="1"/>
</dbReference>
<protein>
    <submittedName>
        <fullName evidence="2">Uncharacterized protein</fullName>
    </submittedName>
</protein>
<keyword evidence="1" id="KW-0560">Oxidoreductase</keyword>
<dbReference type="PANTHER" id="PTHR43157:SF31">
    <property type="entry name" value="PHOSPHATIDYLINOSITOL-GLYCAN BIOSYNTHESIS CLASS F PROTEIN"/>
    <property type="match status" value="1"/>
</dbReference>
<gene>
    <name evidence="2" type="ORF">D9613_009032</name>
</gene>
<dbReference type="AlphaFoldDB" id="A0A8H4R4I7"/>
<comment type="caution">
    <text evidence="2">The sequence shown here is derived from an EMBL/GenBank/DDBJ whole genome shotgun (WGS) entry which is preliminary data.</text>
</comment>
<dbReference type="InterPro" id="IPR002347">
    <property type="entry name" value="SDR_fam"/>
</dbReference>